<dbReference type="GO" id="GO:0016740">
    <property type="term" value="F:transferase activity"/>
    <property type="evidence" value="ECO:0007669"/>
    <property type="project" value="UniProtKB-KW"/>
</dbReference>
<protein>
    <submittedName>
        <fullName evidence="2">Glycosyltransferase</fullName>
    </submittedName>
</protein>
<dbReference type="AlphaFoldDB" id="A0A6I2LAT0"/>
<keyword evidence="3" id="KW-1185">Reference proteome</keyword>
<dbReference type="Pfam" id="PF00535">
    <property type="entry name" value="Glycos_transf_2"/>
    <property type="match status" value="1"/>
</dbReference>
<feature type="domain" description="Glycosyltransferase 2-like" evidence="1">
    <location>
        <begin position="6"/>
        <end position="114"/>
    </location>
</feature>
<dbReference type="InterPro" id="IPR001173">
    <property type="entry name" value="Glyco_trans_2-like"/>
</dbReference>
<dbReference type="PANTHER" id="PTHR43685">
    <property type="entry name" value="GLYCOSYLTRANSFERASE"/>
    <property type="match status" value="1"/>
</dbReference>
<gene>
    <name evidence="2" type="ORF">GJ699_33835</name>
</gene>
<comment type="caution">
    <text evidence="2">The sequence shown here is derived from an EMBL/GenBank/DDBJ whole genome shotgun (WGS) entry which is preliminary data.</text>
</comment>
<dbReference type="EMBL" id="WKJK01000053">
    <property type="protein sequence ID" value="MRW94940.1"/>
    <property type="molecule type" value="Genomic_DNA"/>
</dbReference>
<dbReference type="Proteomes" id="UP000433309">
    <property type="component" value="Unassembled WGS sequence"/>
</dbReference>
<dbReference type="CDD" id="cd00761">
    <property type="entry name" value="Glyco_tranf_GTA_type"/>
    <property type="match status" value="1"/>
</dbReference>
<evidence type="ECO:0000259" key="1">
    <source>
        <dbReference type="Pfam" id="PF00535"/>
    </source>
</evidence>
<sequence>MSARVSVIIPVYNGARLVAQALDSALAQTLAPLEIIVVDDGSTDDTAAVLARYRARIRCLRIAHGGVSRARNAGMAAARGELLAFLDADDIWHPHKLARQAAALRVWPAAGLCCCDYLVLHRQHGRQVSHFAGALPLAQLSAARPLLAAPQAALVRCNFVGTASNVMLRRELARRAGGFDPRLRQAEDYDYWLRCALRAPFVLLPEPLLEKRSHGANLTAQALETEQCHEQVLQKWQASGALSAEALPLLPGALSRVRYRIARQLALRGRARAALAYCLRGWRSERTPDNLRRAARTLARCALHLLTPRSTGGDSGTGSRPWQG</sequence>
<dbReference type="InterPro" id="IPR050834">
    <property type="entry name" value="Glycosyltransf_2"/>
</dbReference>
<dbReference type="PANTHER" id="PTHR43685:SF11">
    <property type="entry name" value="GLYCOSYLTRANSFERASE TAGX-RELATED"/>
    <property type="match status" value="1"/>
</dbReference>
<dbReference type="Gene3D" id="3.90.550.10">
    <property type="entry name" value="Spore Coat Polysaccharide Biosynthesis Protein SpsA, Chain A"/>
    <property type="match status" value="1"/>
</dbReference>
<dbReference type="InterPro" id="IPR029044">
    <property type="entry name" value="Nucleotide-diphossugar_trans"/>
</dbReference>
<evidence type="ECO:0000313" key="2">
    <source>
        <dbReference type="EMBL" id="MRW94940.1"/>
    </source>
</evidence>
<dbReference type="SUPFAM" id="SSF53448">
    <property type="entry name" value="Nucleotide-diphospho-sugar transferases"/>
    <property type="match status" value="1"/>
</dbReference>
<organism evidence="2 3">
    <name type="scientific">Duganella guangzhouensis</name>
    <dbReference type="NCBI Taxonomy" id="2666084"/>
    <lineage>
        <taxon>Bacteria</taxon>
        <taxon>Pseudomonadati</taxon>
        <taxon>Pseudomonadota</taxon>
        <taxon>Betaproteobacteria</taxon>
        <taxon>Burkholderiales</taxon>
        <taxon>Oxalobacteraceae</taxon>
        <taxon>Telluria group</taxon>
        <taxon>Duganella</taxon>
    </lineage>
</organism>
<dbReference type="RefSeq" id="WP_154383803.1">
    <property type="nucleotide sequence ID" value="NZ_WKJK01000053.1"/>
</dbReference>
<accession>A0A6I2LAT0</accession>
<keyword evidence="2" id="KW-0808">Transferase</keyword>
<name>A0A6I2LAT0_9BURK</name>
<evidence type="ECO:0000313" key="3">
    <source>
        <dbReference type="Proteomes" id="UP000433309"/>
    </source>
</evidence>
<reference evidence="2 3" key="1">
    <citation type="submission" date="2019-11" db="EMBL/GenBank/DDBJ databases">
        <title>Novel species isolated from a subtropical stream in China.</title>
        <authorList>
            <person name="Lu H."/>
        </authorList>
    </citation>
    <scope>NUCLEOTIDE SEQUENCE [LARGE SCALE GENOMIC DNA]</scope>
    <source>
        <strain evidence="2 3">FT80W</strain>
    </source>
</reference>
<proteinExistence type="predicted"/>